<feature type="transmembrane region" description="Helical" evidence="14">
    <location>
        <begin position="1020"/>
        <end position="1045"/>
    </location>
</feature>
<evidence type="ECO:0000313" key="16">
    <source>
        <dbReference type="EMBL" id="KAK3798286.1"/>
    </source>
</evidence>
<evidence type="ECO:0000256" key="13">
    <source>
        <dbReference type="SAM" id="MobiDB-lite"/>
    </source>
</evidence>
<dbReference type="CDD" id="cd04190">
    <property type="entry name" value="Chitin_synth_C"/>
    <property type="match status" value="1"/>
</dbReference>
<dbReference type="InterPro" id="IPR055120">
    <property type="entry name" value="Chs-1/2_IV_N"/>
</dbReference>
<comment type="catalytic activity">
    <reaction evidence="12">
        <text>[(1-&gt;4)-N-acetyl-beta-D-glucosaminyl](n) + UDP-N-acetyl-alpha-D-glucosamine = [(1-&gt;4)-N-acetyl-beta-D-glucosaminyl](n+1) + UDP + H(+)</text>
        <dbReference type="Rhea" id="RHEA:16637"/>
        <dbReference type="Rhea" id="RHEA-COMP:9593"/>
        <dbReference type="Rhea" id="RHEA-COMP:9595"/>
        <dbReference type="ChEBI" id="CHEBI:15378"/>
        <dbReference type="ChEBI" id="CHEBI:17029"/>
        <dbReference type="ChEBI" id="CHEBI:57705"/>
        <dbReference type="ChEBI" id="CHEBI:58223"/>
        <dbReference type="EC" id="2.4.1.16"/>
    </reaction>
</comment>
<evidence type="ECO:0000256" key="14">
    <source>
        <dbReference type="SAM" id="Phobius"/>
    </source>
</evidence>
<dbReference type="PANTHER" id="PTHR22914">
    <property type="entry name" value="CHITIN SYNTHASE"/>
    <property type="match status" value="1"/>
</dbReference>
<feature type="region of interest" description="Disordered" evidence="13">
    <location>
        <begin position="1262"/>
        <end position="1320"/>
    </location>
</feature>
<feature type="compositionally biased region" description="Basic residues" evidence="13">
    <location>
        <begin position="1543"/>
        <end position="1556"/>
    </location>
</feature>
<dbReference type="InterPro" id="IPR029044">
    <property type="entry name" value="Nucleotide-diphossugar_trans"/>
</dbReference>
<feature type="transmembrane region" description="Helical" evidence="14">
    <location>
        <begin position="310"/>
        <end position="328"/>
    </location>
</feature>
<keyword evidence="5" id="KW-0808">Transferase</keyword>
<keyword evidence="10" id="KW-0325">Glycoprotein</keyword>
<keyword evidence="9 14" id="KW-0472">Membrane</keyword>
<sequence>MKTPERLRKIYYTDSEIPDVHPSGPLVERPISLPSTPTTMDDYQDIFPRGGTIPNGGVVNPAFTETLNSQQNFHSPSLPFLDVVNSDMSGSENNIRVSDRDDLEVSSDSSGQVRRRPVPGRSNMASRDSYSSLDSVDSKAPWKTWDVFRVVERVKDVALDDHTISKFRKVLKVIVGLFLTLAVLACVLVGRTSLLLIASNIYRNTTLFCHELPGGRHFTFCSRVRPERVTLGTTIYRLSQNVEVRWIWAMFGLAVTPNIFTFFKCAWRVCFKNSRTPTWKPFLAVIVSETLHSIGLSLFVFQVLPNMDTLRGLVLTLGVAIVPALLKLIDREEEKGRGFFTYVGDLVALLIQLSLLLLWPIHFMTLDLWPTEVWALPLSLLLVSCGYWENYVNRYTAALGGIGTALKELKRNSRRMRTKIYLVVSLWKILVTLVTMTAIISDFHGACARVLYLMGDNGEAGPCPHLVYPIGVANVEAESYLEDPFWVMLVQIVAGLLCYTFSKTACKTLLQVGSFALPLTLTLPVLLGSLISECQAWRANNTEAYVGSMPSYLFWTCELNGDSSRYLSHLLTDYYYPVVVAWWLSFVWVTSHIWFPRAEKLAQTERLFVQPLYCAVFLEQFLLLNRRRDDRDKETKSEKKQALQFFLAEQERELEAGLKPRGSLRTDITPMIYVCATMWHETEKEMLQILTSIFRLDLDQVTRKHAFVFFDVVDPSYYEFEAHIFFDDAFEKHEDEEYEYLANRFVKSLVTVVDQAASAVHRVTVKMDPPTKYPTPYGGRLEWTLPGHNKLYVHLKDKTKIRHKKRWSQVMYMYYLLGHRLVAQKLPDARRKQTIADNTFLLTLDGDVDFKPSAVQLLVDRMRKNDRVGATCGRIHPIGSGPMVWYQKFEYAISHWLQKATEHMIGCVLCSPGCFSLFRASALMDDNVMRKYATTSTEARHYVQFDQGEDRWLCTLLLQQGYRVEYCAAADALTYCPEGFSEFYNQRRRWTPSTMANVLDLLRSWRLLIRINENFSALYVLYQLLLFASSLLTPATIFLLIVGAFNTAFQQVDLVEALFINLSPVVFFLLLCFLTKSKVQLAVASVLSVGYALLMMVVIVGLVLEMKKDGICAPTTIFTICITSMFIISALMHPLEFSNLFHGLLYLLAVPSTSMLLMIYSIANLNVVAWGTREVTDTQRQAEEEAKASRKLSQGRLQSFMKLFHLNGYSQSAEGSDYGFSCGNLFRCLWCPREKPDPAVTNTAAILDKLETIEKKLAHLTGEASEENLAPDEPAEVAASVDSGQGSSVVKGQGTSEKASSAEDTVGQTADVTSQETGLENVKQNPLFRETVSPYEAQYSPFWIQDSALGRGNIRYLGAEEVRFWREVIDKYLHPVVMDRQRQQQLEDDLCLLRNKFSLMFFLLNALFVVVVFALQYTNAEEEGNGLAIPLPCKNDEGRNLTLEPISLIFMAIFGIALLVQFLAMFFHRMGTFLHIISSTEVNCMKMNQSELAAMDISDKLELVQQMNTFQDDDEDTRSDITSTSRDTAADESSSNTDESPKLGRRRTVIRLTKTRSRQEQKGSNLGNKFMERYLRLAKELRSERVADPSRHRRNSSKKKRKSRRAIQAIEKTDKSSVLLKAHKWQNIHRVRTGKSATSIDALSDDPWVTLVKGVFSQSRTSLNTISEDDSRSHHKRKNTWSSGDLSSGVAQHLSWAERDRNRFSNATPSSGNAIGQPNRRTSFGGRRGGSFNVLSSVKEVTSTPGSSISDVHTSGRNVHENNQDRFPTLAEDGKDRTRRVVINSNVISSIISSGSDEVVIDNPVYSSHSALTSAFDYDVIEMTALEKPKDAETFSADITRVRLESAIPKETSQTTVASDSVFKSIDVIVHRNSDSVGNTVDENESETKNNVDDDEELISGGSTDTFNATLTYSPGHMIRNIES</sequence>
<organism evidence="16 17">
    <name type="scientific">Elysia crispata</name>
    <name type="common">lettuce slug</name>
    <dbReference type="NCBI Taxonomy" id="231223"/>
    <lineage>
        <taxon>Eukaryota</taxon>
        <taxon>Metazoa</taxon>
        <taxon>Spiralia</taxon>
        <taxon>Lophotrochozoa</taxon>
        <taxon>Mollusca</taxon>
        <taxon>Gastropoda</taxon>
        <taxon>Heterobranchia</taxon>
        <taxon>Euthyneura</taxon>
        <taxon>Panpulmonata</taxon>
        <taxon>Sacoglossa</taxon>
        <taxon>Placobranchoidea</taxon>
        <taxon>Plakobranchidae</taxon>
        <taxon>Elysia</taxon>
    </lineage>
</organism>
<feature type="domain" description="Chitin synthase chs-1/2 N-terminal putative transporter" evidence="15">
    <location>
        <begin position="167"/>
        <end position="438"/>
    </location>
</feature>
<dbReference type="PANTHER" id="PTHR22914:SF42">
    <property type="entry name" value="CHITIN SYNTHASE"/>
    <property type="match status" value="1"/>
</dbReference>
<feature type="transmembrane region" description="Helical" evidence="14">
    <location>
        <begin position="282"/>
        <end position="304"/>
    </location>
</feature>
<feature type="transmembrane region" description="Helical" evidence="14">
    <location>
        <begin position="1446"/>
        <end position="1467"/>
    </location>
</feature>
<dbReference type="Pfam" id="PF23000">
    <property type="entry name" value="ChitinSynthase_IV_N"/>
    <property type="match status" value="1"/>
</dbReference>
<feature type="region of interest" description="Disordered" evidence="13">
    <location>
        <begin position="1703"/>
        <end position="1729"/>
    </location>
</feature>
<keyword evidence="6 14" id="KW-0812">Transmembrane</keyword>
<feature type="compositionally biased region" description="Basic residues" evidence="13">
    <location>
        <begin position="1591"/>
        <end position="1605"/>
    </location>
</feature>
<feature type="region of interest" description="Disordered" evidence="13">
    <location>
        <begin position="1582"/>
        <end position="1606"/>
    </location>
</feature>
<feature type="region of interest" description="Disordered" evidence="13">
    <location>
        <begin position="1876"/>
        <end position="1903"/>
    </location>
</feature>
<comment type="caution">
    <text evidence="16">The sequence shown here is derived from an EMBL/GenBank/DDBJ whole genome shotgun (WGS) entry which is preliminary data.</text>
</comment>
<evidence type="ECO:0000313" key="17">
    <source>
        <dbReference type="Proteomes" id="UP001283361"/>
    </source>
</evidence>
<evidence type="ECO:0000256" key="4">
    <source>
        <dbReference type="ARBA" id="ARBA00022676"/>
    </source>
</evidence>
<evidence type="ECO:0000256" key="3">
    <source>
        <dbReference type="ARBA" id="ARBA00022475"/>
    </source>
</evidence>
<evidence type="ECO:0000256" key="8">
    <source>
        <dbReference type="ARBA" id="ARBA00023054"/>
    </source>
</evidence>
<feature type="transmembrane region" description="Helical" evidence="14">
    <location>
        <begin position="173"/>
        <end position="198"/>
    </location>
</feature>
<dbReference type="Proteomes" id="UP001283361">
    <property type="component" value="Unassembled WGS sequence"/>
</dbReference>
<feature type="compositionally biased region" description="Low complexity" evidence="13">
    <location>
        <begin position="1277"/>
        <end position="1294"/>
    </location>
</feature>
<dbReference type="InterPro" id="IPR004835">
    <property type="entry name" value="Chitin_synth"/>
</dbReference>
<evidence type="ECO:0000256" key="9">
    <source>
        <dbReference type="ARBA" id="ARBA00023136"/>
    </source>
</evidence>
<feature type="compositionally biased region" description="Polar residues" evidence="13">
    <location>
        <begin position="1743"/>
        <end position="1757"/>
    </location>
</feature>
<evidence type="ECO:0000256" key="2">
    <source>
        <dbReference type="ARBA" id="ARBA00012543"/>
    </source>
</evidence>
<feature type="transmembrane region" description="Helical" evidence="14">
    <location>
        <begin position="485"/>
        <end position="502"/>
    </location>
</feature>
<comment type="subcellular location">
    <subcellularLocation>
        <location evidence="1">Cell membrane</location>
        <topology evidence="1">Multi-pass membrane protein</topology>
    </subcellularLocation>
</comment>
<evidence type="ECO:0000256" key="5">
    <source>
        <dbReference type="ARBA" id="ARBA00022679"/>
    </source>
</evidence>
<dbReference type="Pfam" id="PF03142">
    <property type="entry name" value="Chitin_synth_2"/>
    <property type="match status" value="1"/>
</dbReference>
<feature type="transmembrane region" description="Helical" evidence="14">
    <location>
        <begin position="1082"/>
        <end position="1104"/>
    </location>
</feature>
<dbReference type="FunFam" id="3.90.550.10:FF:000139">
    <property type="entry name" value="Chitin synthase 8"/>
    <property type="match status" value="1"/>
</dbReference>
<feature type="compositionally biased region" description="Polar residues" evidence="13">
    <location>
        <begin position="1704"/>
        <end position="1716"/>
    </location>
</feature>
<evidence type="ECO:0000256" key="12">
    <source>
        <dbReference type="ARBA" id="ARBA00048014"/>
    </source>
</evidence>
<dbReference type="SUPFAM" id="SSF53448">
    <property type="entry name" value="Nucleotide-diphospho-sugar transferases"/>
    <property type="match status" value="1"/>
</dbReference>
<dbReference type="GO" id="GO:0005886">
    <property type="term" value="C:plasma membrane"/>
    <property type="evidence" value="ECO:0007669"/>
    <property type="project" value="UniProtKB-SubCell"/>
</dbReference>
<protein>
    <recommendedName>
        <fullName evidence="2">chitin synthase</fullName>
        <ecNumber evidence="2">2.4.1.16</ecNumber>
    </recommendedName>
</protein>
<feature type="transmembrane region" description="Helical" evidence="14">
    <location>
        <begin position="420"/>
        <end position="440"/>
    </location>
</feature>
<dbReference type="Gene3D" id="3.90.550.10">
    <property type="entry name" value="Spore Coat Polysaccharide Biosynthesis Protein SpsA, Chain A"/>
    <property type="match status" value="1"/>
</dbReference>
<keyword evidence="3" id="KW-1003">Cell membrane</keyword>
<evidence type="ECO:0000256" key="10">
    <source>
        <dbReference type="ARBA" id="ARBA00023180"/>
    </source>
</evidence>
<keyword evidence="8" id="KW-0175">Coiled coil</keyword>
<evidence type="ECO:0000259" key="15">
    <source>
        <dbReference type="Pfam" id="PF23000"/>
    </source>
</evidence>
<feature type="transmembrane region" description="Helical" evidence="14">
    <location>
        <begin position="509"/>
        <end position="531"/>
    </location>
</feature>
<evidence type="ECO:0000256" key="11">
    <source>
        <dbReference type="ARBA" id="ARBA00046329"/>
    </source>
</evidence>
<dbReference type="EMBL" id="JAWDGP010000699">
    <property type="protein sequence ID" value="KAK3798286.1"/>
    <property type="molecule type" value="Genomic_DNA"/>
</dbReference>
<keyword evidence="17" id="KW-1185">Reference proteome</keyword>
<feature type="compositionally biased region" description="Polar residues" evidence="13">
    <location>
        <begin position="1295"/>
        <end position="1320"/>
    </location>
</feature>
<comment type="similarity">
    <text evidence="11">Belongs to the chitin synthase family. Class IV subfamily.</text>
</comment>
<dbReference type="GO" id="GO:0006031">
    <property type="term" value="P:chitin biosynthetic process"/>
    <property type="evidence" value="ECO:0007669"/>
    <property type="project" value="TreeGrafter"/>
</dbReference>
<feature type="region of interest" description="Disordered" evidence="13">
    <location>
        <begin position="1509"/>
        <end position="1569"/>
    </location>
</feature>
<feature type="transmembrane region" description="Helical" evidence="14">
    <location>
        <begin position="1057"/>
        <end position="1076"/>
    </location>
</feature>
<feature type="transmembrane region" description="Helical" evidence="14">
    <location>
        <begin position="1397"/>
        <end position="1417"/>
    </location>
</feature>
<dbReference type="GO" id="GO:0004100">
    <property type="term" value="F:chitin synthase activity"/>
    <property type="evidence" value="ECO:0007669"/>
    <property type="project" value="UniProtKB-EC"/>
</dbReference>
<gene>
    <name evidence="16" type="ORF">RRG08_007767</name>
</gene>
<keyword evidence="4" id="KW-0328">Glycosyltransferase</keyword>
<accession>A0AAE1E8L4</accession>
<reference evidence="16" key="1">
    <citation type="journal article" date="2023" name="G3 (Bethesda)">
        <title>A reference genome for the long-term kleptoplast-retaining sea slug Elysia crispata morphotype clarki.</title>
        <authorList>
            <person name="Eastman K.E."/>
            <person name="Pendleton A.L."/>
            <person name="Shaikh M.A."/>
            <person name="Suttiyut T."/>
            <person name="Ogas R."/>
            <person name="Tomko P."/>
            <person name="Gavelis G."/>
            <person name="Widhalm J.R."/>
            <person name="Wisecaver J.H."/>
        </authorList>
    </citation>
    <scope>NUCLEOTIDE SEQUENCE</scope>
    <source>
        <strain evidence="16">ECLA1</strain>
    </source>
</reference>
<evidence type="ECO:0000256" key="1">
    <source>
        <dbReference type="ARBA" id="ARBA00004651"/>
    </source>
</evidence>
<name>A0AAE1E8L4_9GAST</name>
<feature type="transmembrane region" description="Helical" evidence="14">
    <location>
        <begin position="1144"/>
        <end position="1163"/>
    </location>
</feature>
<dbReference type="EC" id="2.4.1.16" evidence="2"/>
<feature type="region of interest" description="Disordered" evidence="13">
    <location>
        <begin position="1743"/>
        <end position="1770"/>
    </location>
</feature>
<feature type="transmembrane region" description="Helical" evidence="14">
    <location>
        <begin position="340"/>
        <end position="361"/>
    </location>
</feature>
<feature type="transmembrane region" description="Helical" evidence="14">
    <location>
        <begin position="373"/>
        <end position="392"/>
    </location>
</feature>
<keyword evidence="7 14" id="KW-1133">Transmembrane helix</keyword>
<evidence type="ECO:0000256" key="7">
    <source>
        <dbReference type="ARBA" id="ARBA00022989"/>
    </source>
</evidence>
<feature type="transmembrane region" description="Helical" evidence="14">
    <location>
        <begin position="1111"/>
        <end position="1132"/>
    </location>
</feature>
<evidence type="ECO:0000256" key="6">
    <source>
        <dbReference type="ARBA" id="ARBA00022692"/>
    </source>
</evidence>
<feature type="region of interest" description="Disordered" evidence="13">
    <location>
        <begin position="91"/>
        <end position="137"/>
    </location>
</feature>
<proteinExistence type="inferred from homology"/>
<feature type="region of interest" description="Disordered" evidence="13">
    <location>
        <begin position="1666"/>
        <end position="1687"/>
    </location>
</feature>
<feature type="compositionally biased region" description="Polar residues" evidence="13">
    <location>
        <begin position="123"/>
        <end position="135"/>
    </location>
</feature>
<feature type="compositionally biased region" description="Acidic residues" evidence="13">
    <location>
        <begin position="1264"/>
        <end position="1275"/>
    </location>
</feature>
<feature type="transmembrane region" description="Helical" evidence="14">
    <location>
        <begin position="246"/>
        <end position="270"/>
    </location>
</feature>
<feature type="transmembrane region" description="Helical" evidence="14">
    <location>
        <begin position="574"/>
        <end position="595"/>
    </location>
</feature>